<feature type="domain" description="FAD-binding PCMH-type" evidence="4">
    <location>
        <begin position="1"/>
        <end position="177"/>
    </location>
</feature>
<dbReference type="InterPro" id="IPR016167">
    <property type="entry name" value="FAD-bd_PCMH_sub1"/>
</dbReference>
<evidence type="ECO:0000256" key="1">
    <source>
        <dbReference type="ARBA" id="ARBA00022630"/>
    </source>
</evidence>
<dbReference type="Proteomes" id="UP000672934">
    <property type="component" value="Unassembled WGS sequence"/>
</dbReference>
<evidence type="ECO:0000313" key="6">
    <source>
        <dbReference type="Proteomes" id="UP000672934"/>
    </source>
</evidence>
<dbReference type="InterPro" id="IPR051312">
    <property type="entry name" value="Diverse_Substr_Oxidored"/>
</dbReference>
<reference evidence="5" key="1">
    <citation type="submission" date="2021-03" db="EMBL/GenBank/DDBJ databases">
        <authorList>
            <person name="Peeters C."/>
        </authorList>
    </citation>
    <scope>NUCLEOTIDE SEQUENCE</scope>
    <source>
        <strain evidence="5">LMG 31506</strain>
    </source>
</reference>
<dbReference type="PANTHER" id="PTHR42659">
    <property type="entry name" value="XANTHINE DEHYDROGENASE SUBUNIT C-RELATED"/>
    <property type="match status" value="1"/>
</dbReference>
<dbReference type="SUPFAM" id="SSF56176">
    <property type="entry name" value="FAD-binding/transporter-associated domain-like"/>
    <property type="match status" value="1"/>
</dbReference>
<dbReference type="InterPro" id="IPR036318">
    <property type="entry name" value="FAD-bd_PCMH-like_sf"/>
</dbReference>
<dbReference type="InterPro" id="IPR002346">
    <property type="entry name" value="Mopterin_DH_FAD-bd"/>
</dbReference>
<dbReference type="GO" id="GO:0016491">
    <property type="term" value="F:oxidoreductase activity"/>
    <property type="evidence" value="ECO:0007669"/>
    <property type="project" value="UniProtKB-KW"/>
</dbReference>
<sequence length="275" mass="29014">MKAVAFTYQAPGSLADALARLGAGTEVAKTMGGGQSLGPMLNLRLTRPDAVVDVSRLPELREVTVTPDYVRLGACVTHAQIEDGVFGPLRATMLQAVAGGIAYRAIRNRGTVGGSLAHADPAADWVVTMTALGARIEIVSAAATRVVPMDAFMIGAYTTVLEEGELIAAVRVPPASAETRWGYQKLCRKTGEFAEASCAAYFDASRRFARIVLGALDGPPVVLRELTRAVAAQGADALTTQAVDEAIARAAPDKDAIDRKLCRTVVTRCVMQMLN</sequence>
<dbReference type="GO" id="GO:0071949">
    <property type="term" value="F:FAD binding"/>
    <property type="evidence" value="ECO:0007669"/>
    <property type="project" value="InterPro"/>
</dbReference>
<evidence type="ECO:0000313" key="5">
    <source>
        <dbReference type="EMBL" id="CAG2157234.1"/>
    </source>
</evidence>
<keyword evidence="6" id="KW-1185">Reference proteome</keyword>
<dbReference type="EMBL" id="CAJPUY010000034">
    <property type="protein sequence ID" value="CAG2157234.1"/>
    <property type="molecule type" value="Genomic_DNA"/>
</dbReference>
<organism evidence="5 6">
    <name type="scientific">Cupriavidus yeoncheonensis</name>
    <dbReference type="NCBI Taxonomy" id="1462994"/>
    <lineage>
        <taxon>Bacteria</taxon>
        <taxon>Pseudomonadati</taxon>
        <taxon>Pseudomonadota</taxon>
        <taxon>Betaproteobacteria</taxon>
        <taxon>Burkholderiales</taxon>
        <taxon>Burkholderiaceae</taxon>
        <taxon>Cupriavidus</taxon>
    </lineage>
</organism>
<dbReference type="InterPro" id="IPR036683">
    <property type="entry name" value="CO_DH_flav_C_dom_sf"/>
</dbReference>
<comment type="caution">
    <text evidence="5">The sequence shown here is derived from an EMBL/GenBank/DDBJ whole genome shotgun (WGS) entry which is preliminary data.</text>
</comment>
<name>A0A916J073_9BURK</name>
<keyword evidence="2" id="KW-0274">FAD</keyword>
<protein>
    <recommendedName>
        <fullName evidence="4">FAD-binding PCMH-type domain-containing protein</fullName>
    </recommendedName>
</protein>
<dbReference type="SUPFAM" id="SSF55447">
    <property type="entry name" value="CO dehydrogenase flavoprotein C-terminal domain-like"/>
    <property type="match status" value="1"/>
</dbReference>
<dbReference type="AlphaFoldDB" id="A0A916J073"/>
<dbReference type="Pfam" id="PF00941">
    <property type="entry name" value="FAD_binding_5"/>
    <property type="match status" value="1"/>
</dbReference>
<proteinExistence type="predicted"/>
<dbReference type="Gene3D" id="3.30.43.10">
    <property type="entry name" value="Uridine Diphospho-n-acetylenolpyruvylglucosamine Reductase, domain 2"/>
    <property type="match status" value="1"/>
</dbReference>
<evidence type="ECO:0000256" key="3">
    <source>
        <dbReference type="ARBA" id="ARBA00023002"/>
    </source>
</evidence>
<keyword evidence="3" id="KW-0560">Oxidoreductase</keyword>
<dbReference type="RefSeq" id="WP_211950781.1">
    <property type="nucleotide sequence ID" value="NZ_CAJPUY010000034.1"/>
</dbReference>
<dbReference type="InterPro" id="IPR016166">
    <property type="entry name" value="FAD-bd_PCMH"/>
</dbReference>
<dbReference type="Gene3D" id="3.30.390.50">
    <property type="entry name" value="CO dehydrogenase flavoprotein, C-terminal domain"/>
    <property type="match status" value="1"/>
</dbReference>
<accession>A0A916J073</accession>
<dbReference type="Gene3D" id="3.30.465.10">
    <property type="match status" value="1"/>
</dbReference>
<evidence type="ECO:0000259" key="4">
    <source>
        <dbReference type="PROSITE" id="PS51387"/>
    </source>
</evidence>
<gene>
    <name evidence="5" type="ORF">LMG31506_05950</name>
</gene>
<dbReference type="InterPro" id="IPR016169">
    <property type="entry name" value="FAD-bd_PCMH_sub2"/>
</dbReference>
<keyword evidence="1" id="KW-0285">Flavoprotein</keyword>
<dbReference type="PROSITE" id="PS51387">
    <property type="entry name" value="FAD_PCMH"/>
    <property type="match status" value="1"/>
</dbReference>
<evidence type="ECO:0000256" key="2">
    <source>
        <dbReference type="ARBA" id="ARBA00022827"/>
    </source>
</evidence>
<dbReference type="PANTHER" id="PTHR42659:SF2">
    <property type="entry name" value="XANTHINE DEHYDROGENASE SUBUNIT C-RELATED"/>
    <property type="match status" value="1"/>
</dbReference>